<dbReference type="GO" id="GO:0042162">
    <property type="term" value="F:telomeric DNA binding"/>
    <property type="evidence" value="ECO:0007669"/>
    <property type="project" value="TreeGrafter"/>
</dbReference>
<dbReference type="Gene3D" id="1.25.40.720">
    <property type="entry name" value="Telomere length regulation protein 2, C-terminal domain"/>
    <property type="match status" value="2"/>
</dbReference>
<dbReference type="Pfam" id="PF10193">
    <property type="entry name" value="Telomere_reg-2"/>
    <property type="match status" value="1"/>
</dbReference>
<protein>
    <submittedName>
        <fullName evidence="3">LANO_0F09692g1_1</fullName>
    </submittedName>
</protein>
<dbReference type="InterPro" id="IPR019337">
    <property type="entry name" value="Telomere_length_regulation_dom"/>
</dbReference>
<reference evidence="4" key="1">
    <citation type="submission" date="2016-03" db="EMBL/GenBank/DDBJ databases">
        <authorList>
            <person name="Devillers Hugo."/>
        </authorList>
    </citation>
    <scope>NUCLEOTIDE SEQUENCE [LARGE SCALE GENOMIC DNA]</scope>
</reference>
<feature type="domain" description="Telomere length regulation protein conserved" evidence="2">
    <location>
        <begin position="416"/>
        <end position="527"/>
    </location>
</feature>
<dbReference type="EMBL" id="LT598452">
    <property type="protein sequence ID" value="SCV01009.1"/>
    <property type="molecule type" value="Genomic_DNA"/>
</dbReference>
<comment type="similarity">
    <text evidence="1">Belongs to the TEL2 family.</text>
</comment>
<dbReference type="SUPFAM" id="SSF48371">
    <property type="entry name" value="ARM repeat"/>
    <property type="match status" value="1"/>
</dbReference>
<evidence type="ECO:0000256" key="1">
    <source>
        <dbReference type="ARBA" id="ARBA00006133"/>
    </source>
</evidence>
<evidence type="ECO:0000259" key="2">
    <source>
        <dbReference type="Pfam" id="PF10193"/>
    </source>
</evidence>
<organism evidence="3 4">
    <name type="scientific">Lachancea nothofagi CBS 11611</name>
    <dbReference type="NCBI Taxonomy" id="1266666"/>
    <lineage>
        <taxon>Eukaryota</taxon>
        <taxon>Fungi</taxon>
        <taxon>Dikarya</taxon>
        <taxon>Ascomycota</taxon>
        <taxon>Saccharomycotina</taxon>
        <taxon>Saccharomycetes</taxon>
        <taxon>Saccharomycetales</taxon>
        <taxon>Saccharomycetaceae</taxon>
        <taxon>Lachancea</taxon>
    </lineage>
</organism>
<dbReference type="GO" id="GO:0005829">
    <property type="term" value="C:cytosol"/>
    <property type="evidence" value="ECO:0007669"/>
    <property type="project" value="TreeGrafter"/>
</dbReference>
<accession>A0A1G4KA24</accession>
<evidence type="ECO:0000313" key="3">
    <source>
        <dbReference type="EMBL" id="SCV01009.1"/>
    </source>
</evidence>
<dbReference type="OrthoDB" id="10258062at2759"/>
<name>A0A1G4KA24_9SACH</name>
<dbReference type="InterPro" id="IPR051970">
    <property type="entry name" value="TEL2_Regulation"/>
</dbReference>
<dbReference type="GO" id="GO:0051879">
    <property type="term" value="F:Hsp90 protein binding"/>
    <property type="evidence" value="ECO:0007669"/>
    <property type="project" value="TreeGrafter"/>
</dbReference>
<evidence type="ECO:0000313" key="4">
    <source>
        <dbReference type="Proteomes" id="UP000189911"/>
    </source>
</evidence>
<sequence>MLELDAHAALELLKSQPSAEDTSRSLAVISKDQQLSLEAAAVIVKYVIPAFPSLPQTVKRQLVLILGDSFVLVTHILSFTKLLQDKPEGRICRAFLIHALGENPAALANYVRHSKTKLEQQMLKSAFFGSRILNCLGSEIDIVGYLELVLKQMEYLLDHPSASNNKINADFLVALLSLHESHSLKVVFQDLALSSEGRFQNFILQLQNGSALSRNRLIKSLLIYLDYKVSPELNDAIYNILKQTGVEDIQYETLTELRSTTLKTIVVQLMSEEVLLKVYRYLIGFFRRGDDADDNLVCTLLAVVLEGLSSSVRFQLGSDSAFLDAVTKRLSSQDALVRERTMFLAKQITNGELTYESDFKIDIPIVRDPGNKYIDFGAFQNHASNNFVQSMTPATVESLVKLSISEDGSNEDGFDIVFLKDLVREFEQLAGSSKDRVQLLRATVKLVRQKRDFILEVESYSSQLLAMICSLNNDLDESEFQEWKLNAMVSIIVTVPGKIVDLVQILFGQELSLQQRITILSVMSLAARELRGLDDGVIVKPKTDFPTKRLPWDQPFQDVHAPISNTTANEAHTVWRSRKLEKLDSSNAAHENRFRKVAPKFFYPLAHGWLNGIDMGVYDAMFKKHYLSTMQIILSAAHPHHEFNSMYALMCTVLEDAVDKNIKFDDSETAKFAELSKLSKRPLNSEF</sequence>
<dbReference type="PANTHER" id="PTHR15830:SF10">
    <property type="entry name" value="TELOMERE LENGTH REGULATION PROTEIN TEL2 HOMOLOG"/>
    <property type="match status" value="1"/>
</dbReference>
<dbReference type="InterPro" id="IPR016024">
    <property type="entry name" value="ARM-type_fold"/>
</dbReference>
<dbReference type="GO" id="GO:0051083">
    <property type="term" value="P:'de novo' cotranslational protein folding"/>
    <property type="evidence" value="ECO:0007669"/>
    <property type="project" value="TreeGrafter"/>
</dbReference>
<gene>
    <name evidence="3" type="ORF">LANO_0F09692G</name>
</gene>
<dbReference type="AlphaFoldDB" id="A0A1G4KA24"/>
<proteinExistence type="inferred from homology"/>
<dbReference type="InterPro" id="IPR038528">
    <property type="entry name" value="TEL2_C_sf"/>
</dbReference>
<dbReference type="Proteomes" id="UP000189911">
    <property type="component" value="Chromosome F"/>
</dbReference>
<keyword evidence="4" id="KW-1185">Reference proteome</keyword>
<dbReference type="PANTHER" id="PTHR15830">
    <property type="entry name" value="TELOMERE LENGTH REGULATION PROTEIN TEL2 FAMILY MEMBER"/>
    <property type="match status" value="1"/>
</dbReference>